<dbReference type="Gene3D" id="2.160.20.10">
    <property type="entry name" value="Single-stranded right-handed beta-helix, Pectin lyase-like"/>
    <property type="match status" value="1"/>
</dbReference>
<dbReference type="CDD" id="cd14490">
    <property type="entry name" value="CBM6-CBM35-CBM36_like_1"/>
    <property type="match status" value="1"/>
</dbReference>
<dbReference type="EMBL" id="CP119075">
    <property type="protein sequence ID" value="WED63661.1"/>
    <property type="molecule type" value="Genomic_DNA"/>
</dbReference>
<dbReference type="Proteomes" id="UP001218638">
    <property type="component" value="Chromosome"/>
</dbReference>
<dbReference type="Pfam" id="PF22815">
    <property type="entry name" value="CatAgl_D1"/>
    <property type="match status" value="1"/>
</dbReference>
<gene>
    <name evidence="3" type="ORF">PXH66_15100</name>
</gene>
<dbReference type="InterPro" id="IPR012334">
    <property type="entry name" value="Pectin_lyas_fold"/>
</dbReference>
<evidence type="ECO:0000259" key="2">
    <source>
        <dbReference type="Pfam" id="PF22816"/>
    </source>
</evidence>
<dbReference type="InterPro" id="IPR033801">
    <property type="entry name" value="CBM6-CBM35-CBM36-like_1"/>
</dbReference>
<evidence type="ECO:0000313" key="4">
    <source>
        <dbReference type="Proteomes" id="UP001218638"/>
    </source>
</evidence>
<dbReference type="AlphaFoldDB" id="A0AAE9ZSW8"/>
<dbReference type="InterPro" id="IPR055149">
    <property type="entry name" value="Agl_cat_D2"/>
</dbReference>
<keyword evidence="4" id="KW-1185">Reference proteome</keyword>
<dbReference type="SUPFAM" id="SSF51126">
    <property type="entry name" value="Pectin lyase-like"/>
    <property type="match status" value="1"/>
</dbReference>
<dbReference type="InterPro" id="IPR011050">
    <property type="entry name" value="Pectin_lyase_fold/virulence"/>
</dbReference>
<proteinExistence type="predicted"/>
<evidence type="ECO:0000259" key="1">
    <source>
        <dbReference type="Pfam" id="PF22815"/>
    </source>
</evidence>
<organism evidence="3 4">
    <name type="scientific">Synoicihabitans lomoniglobus</name>
    <dbReference type="NCBI Taxonomy" id="2909285"/>
    <lineage>
        <taxon>Bacteria</taxon>
        <taxon>Pseudomonadati</taxon>
        <taxon>Verrucomicrobiota</taxon>
        <taxon>Opitutia</taxon>
        <taxon>Opitutales</taxon>
        <taxon>Opitutaceae</taxon>
        <taxon>Synoicihabitans</taxon>
    </lineage>
</organism>
<dbReference type="Pfam" id="PF22816">
    <property type="entry name" value="CatAgl_D2"/>
    <property type="match status" value="1"/>
</dbReference>
<keyword evidence="3" id="KW-0378">Hydrolase</keyword>
<feature type="domain" description="Alpha-1,3-glucanase catalytic" evidence="2">
    <location>
        <begin position="204"/>
        <end position="424"/>
    </location>
</feature>
<name>A0AAE9ZSW8_9BACT</name>
<feature type="domain" description="CBM6/CBM35/CBM36-like 1" evidence="1">
    <location>
        <begin position="13"/>
        <end position="167"/>
    </location>
</feature>
<dbReference type="InterPro" id="IPR006626">
    <property type="entry name" value="PbH1"/>
</dbReference>
<dbReference type="RefSeq" id="WP_330932063.1">
    <property type="nucleotide sequence ID" value="NZ_CP119075.1"/>
</dbReference>
<dbReference type="SMART" id="SM00710">
    <property type="entry name" value="PbH1"/>
    <property type="match status" value="7"/>
</dbReference>
<reference evidence="3" key="1">
    <citation type="submission" date="2023-03" db="EMBL/GenBank/DDBJ databases">
        <title>Lomoglobus Profundus gen. nov., sp. nov., a novel member of the phylum Verrucomicrobia, isolated from deep-marine sediment of South China Sea.</title>
        <authorList>
            <person name="Ahmad T."/>
            <person name="Ishaq S.E."/>
            <person name="Wang F."/>
        </authorList>
    </citation>
    <scope>NUCLEOTIDE SEQUENCE</scope>
    <source>
        <strain evidence="3">LMO-M01</strain>
    </source>
</reference>
<accession>A0AAE9ZSW8</accession>
<protein>
    <submittedName>
        <fullName evidence="3">Glycosyl hydrolase family 28-related protein</fullName>
    </submittedName>
</protein>
<sequence length="560" mass="59990">MSARPLPAGVGADIPWTSHEAEDMQTNGSLIGLGYAPHTIETESSYQGAVRLNGAGDYVEFSAEVVGNAMIVRYSLPDAPAGGGTTSTLRLSVNGATVRTIELSSRNAWLYGVYPFSNDPAQGKPRNFYDEVQIRDLSIAAGDTVRLAKSTDDGLSCTLDFVDLETVAAPLSAPDHALDVRTVGARGDGESDDTAAMRRGIAKAQSTGQPLWVPPGSYLITGDLIVPSGVTIQGAGMWHTTFVGDPELYPQADRRVRFKLQGDDMTLADFAIFGALNYRNDQEANDGIIGSVCRNATIARIWIEHTKVGAWIYNGTDLIITGCRFRNMLADGVNLCVATTGSVVENCTARGTGDDCFAIWPAPSDQGYVDEHIVPGHNIIRHCTGQLTFLANGAAIYGGANNRLENCLFTDIGTGCGILLSTTFPTTDEDRGINNNFSGTTLVRDNVLLRCGGYDHGWAWRGAMQLCLHHRNISGLVIERTTIEDSFSDGLTIVAPGTEQGYGTLSDTRIVELTVNGVGLGTEKSHALFVREDARGELTLVDSDLPSERNASSGFKVEQR</sequence>
<dbReference type="Gene3D" id="2.60.120.260">
    <property type="entry name" value="Galactose-binding domain-like"/>
    <property type="match status" value="1"/>
</dbReference>
<evidence type="ECO:0000313" key="3">
    <source>
        <dbReference type="EMBL" id="WED63661.1"/>
    </source>
</evidence>
<dbReference type="GO" id="GO:0016787">
    <property type="term" value="F:hydrolase activity"/>
    <property type="evidence" value="ECO:0007669"/>
    <property type="project" value="UniProtKB-KW"/>
</dbReference>
<dbReference type="KEGG" id="slom:PXH66_15100"/>